<dbReference type="GO" id="GO:0046872">
    <property type="term" value="F:metal ion binding"/>
    <property type="evidence" value="ECO:0007669"/>
    <property type="project" value="InterPro"/>
</dbReference>
<evidence type="ECO:0000256" key="1">
    <source>
        <dbReference type="SAM" id="MobiDB-lite"/>
    </source>
</evidence>
<feature type="region of interest" description="Disordered" evidence="1">
    <location>
        <begin position="306"/>
        <end position="339"/>
    </location>
</feature>
<reference evidence="2" key="1">
    <citation type="submission" date="2020-04" db="EMBL/GenBank/DDBJ databases">
        <authorList>
            <person name="Alioto T."/>
            <person name="Alioto T."/>
            <person name="Gomez Garrido J."/>
        </authorList>
    </citation>
    <scope>NUCLEOTIDE SEQUENCE</scope>
    <source>
        <strain evidence="2">A484AB</strain>
    </source>
</reference>
<evidence type="ECO:0000313" key="3">
    <source>
        <dbReference type="Proteomes" id="UP001152795"/>
    </source>
</evidence>
<protein>
    <submittedName>
        <fullName evidence="2">---NA</fullName>
    </submittedName>
</protein>
<accession>A0A7D9DN66</accession>
<organism evidence="2 3">
    <name type="scientific">Paramuricea clavata</name>
    <name type="common">Red gorgonian</name>
    <name type="synonym">Violescent sea-whip</name>
    <dbReference type="NCBI Taxonomy" id="317549"/>
    <lineage>
        <taxon>Eukaryota</taxon>
        <taxon>Metazoa</taxon>
        <taxon>Cnidaria</taxon>
        <taxon>Anthozoa</taxon>
        <taxon>Octocorallia</taxon>
        <taxon>Malacalcyonacea</taxon>
        <taxon>Plexauridae</taxon>
        <taxon>Paramuricea</taxon>
    </lineage>
</organism>
<dbReference type="EMBL" id="CACRXK020001373">
    <property type="protein sequence ID" value="CAB3988746.1"/>
    <property type="molecule type" value="Genomic_DNA"/>
</dbReference>
<comment type="caution">
    <text evidence="2">The sequence shown here is derived from an EMBL/GenBank/DDBJ whole genome shotgun (WGS) entry which is preliminary data.</text>
</comment>
<evidence type="ECO:0000313" key="2">
    <source>
        <dbReference type="EMBL" id="CAB3988746.1"/>
    </source>
</evidence>
<dbReference type="Proteomes" id="UP001152795">
    <property type="component" value="Unassembled WGS sequence"/>
</dbReference>
<sequence length="428" mass="48526">MNYLNGLSYDSGTYVWLKTFEELERFVLEALNLKGKWKSPGGDVKVFKSEGEGEYMIKWRGPRSKKLVIQSDDAEENLKLKLESLINRDPKDVNPSCEASTKEVCSSVNELTEPSVSQFDGLKADIATLVDITSDLITEINSMRSKQKDFESVIRKQDSEICRLSEANLLLASSLRSLGNSTFKVMNINPMTNSPTNSMRNTTFNDPTTTDKDPLIDPNIYTSHTIGPTLFNEFNIYDEFRNIASDRPSVLNSDLNQSTEDIINISHNETDIHNESVLIVKDQPSVSNTDLVKNCTLTEATNLNKASKTKSTTGKFNTSTSRLGNGRFNRMTPKRPKHLTPCPFLRKRKFCKKGNNCDFLHQKPQFYNNIQRPSYKIMDKAASSPSFHYSPFPVNPYYFPPFRSPIYHPTSQPFPYPPSLRSVQTTGY</sequence>
<dbReference type="InterPro" id="IPR000571">
    <property type="entry name" value="Znf_CCCH"/>
</dbReference>
<dbReference type="PROSITE" id="PS50103">
    <property type="entry name" value="ZF_C3H1"/>
    <property type="match status" value="1"/>
</dbReference>
<proteinExistence type="predicted"/>
<name>A0A7D9DN66_PARCT</name>
<keyword evidence="3" id="KW-1185">Reference proteome</keyword>
<dbReference type="AlphaFoldDB" id="A0A7D9DN66"/>
<gene>
    <name evidence="2" type="ORF">PACLA_8A081299</name>
</gene>
<feature type="compositionally biased region" description="Polar residues" evidence="1">
    <location>
        <begin position="306"/>
        <end position="323"/>
    </location>
</feature>